<keyword evidence="3" id="KW-0808">Transferase</keyword>
<dbReference type="Pfam" id="PF13847">
    <property type="entry name" value="Methyltransf_31"/>
    <property type="match status" value="1"/>
</dbReference>
<gene>
    <name evidence="3" type="ORF">GCM10009681_42460</name>
</gene>
<dbReference type="RefSeq" id="WP_344084780.1">
    <property type="nucleotide sequence ID" value="NZ_BAAALS010000023.1"/>
</dbReference>
<feature type="domain" description="S-adenosylmethionine-dependent methyltransferase Rv2258c-like winged HTH" evidence="2">
    <location>
        <begin position="28"/>
        <end position="98"/>
    </location>
</feature>
<protein>
    <submittedName>
        <fullName evidence="3">Class I SAM-dependent methyltransferase</fullName>
    </submittedName>
</protein>
<feature type="domain" description="Methyltransferase" evidence="1">
    <location>
        <begin position="177"/>
        <end position="288"/>
    </location>
</feature>
<sequence length="359" mass="38290">MTDDVRARALVVRLWLACLATQELLTAYLGLRLGLYAALRGNPATYEQLARAAGIAPRYAREWLEQQAVAGFIDVDDATLPAPERTYSIDEGHATVLTASDDPLSLASLAILPLGGVARALPELLAAYRSGGGVPDAVFGDDWREGHSGANRALFTHQLAGWVRRALPGAHQRLRTPGARIADIGCGAGWASIALAQAYPHAQVDGFDLDAAATADAARNAEEAGVGDRVSFHARDAADPGAAGRYDLVCVLDVLHEVPRPVEMLRTCRELRRDGGSVLVMDARVAPAFVAPADEVERFQYATSLLHCLPACLAAEDSAGTGTVMRPDQVRGFARAAGFADAQVLPVQERFHRLYHLTG</sequence>
<dbReference type="GO" id="GO:0032259">
    <property type="term" value="P:methylation"/>
    <property type="evidence" value="ECO:0007669"/>
    <property type="project" value="UniProtKB-KW"/>
</dbReference>
<dbReference type="SUPFAM" id="SSF46785">
    <property type="entry name" value="Winged helix' DNA-binding domain"/>
    <property type="match status" value="1"/>
</dbReference>
<evidence type="ECO:0000259" key="2">
    <source>
        <dbReference type="Pfam" id="PF21320"/>
    </source>
</evidence>
<accession>A0ABP4X1B1</accession>
<comment type="caution">
    <text evidence="3">The sequence shown here is derived from an EMBL/GenBank/DDBJ whole genome shotgun (WGS) entry which is preliminary data.</text>
</comment>
<dbReference type="InterPro" id="IPR029063">
    <property type="entry name" value="SAM-dependent_MTases_sf"/>
</dbReference>
<keyword evidence="4" id="KW-1185">Reference proteome</keyword>
<dbReference type="SUPFAM" id="SSF53335">
    <property type="entry name" value="S-adenosyl-L-methionine-dependent methyltransferases"/>
    <property type="match status" value="1"/>
</dbReference>
<reference evidence="4" key="1">
    <citation type="journal article" date="2019" name="Int. J. Syst. Evol. Microbiol.">
        <title>The Global Catalogue of Microorganisms (GCM) 10K type strain sequencing project: providing services to taxonomists for standard genome sequencing and annotation.</title>
        <authorList>
            <consortium name="The Broad Institute Genomics Platform"/>
            <consortium name="The Broad Institute Genome Sequencing Center for Infectious Disease"/>
            <person name="Wu L."/>
            <person name="Ma J."/>
        </authorList>
    </citation>
    <scope>NUCLEOTIDE SEQUENCE [LARGE SCALE GENOMIC DNA]</scope>
    <source>
        <strain evidence="4">JCM 13249</strain>
    </source>
</reference>
<evidence type="ECO:0000313" key="3">
    <source>
        <dbReference type="EMBL" id="GAA1766873.1"/>
    </source>
</evidence>
<evidence type="ECO:0000313" key="4">
    <source>
        <dbReference type="Proteomes" id="UP001500655"/>
    </source>
</evidence>
<evidence type="ECO:0000259" key="1">
    <source>
        <dbReference type="Pfam" id="PF13847"/>
    </source>
</evidence>
<dbReference type="Pfam" id="PF21320">
    <property type="entry name" value="WHD_Rv2258c"/>
    <property type="match status" value="1"/>
</dbReference>
<dbReference type="Gene3D" id="3.40.50.150">
    <property type="entry name" value="Vaccinia Virus protein VP39"/>
    <property type="match status" value="1"/>
</dbReference>
<name>A0ABP4X1B1_9ACTN</name>
<dbReference type="InterPro" id="IPR036390">
    <property type="entry name" value="WH_DNA-bd_sf"/>
</dbReference>
<dbReference type="InterPro" id="IPR053173">
    <property type="entry name" value="SAM-binding_MTase"/>
</dbReference>
<organism evidence="3 4">
    <name type="scientific">Luedemannella helvata</name>
    <dbReference type="NCBI Taxonomy" id="349315"/>
    <lineage>
        <taxon>Bacteria</taxon>
        <taxon>Bacillati</taxon>
        <taxon>Actinomycetota</taxon>
        <taxon>Actinomycetes</taxon>
        <taxon>Micromonosporales</taxon>
        <taxon>Micromonosporaceae</taxon>
        <taxon>Luedemannella</taxon>
    </lineage>
</organism>
<dbReference type="Proteomes" id="UP001500655">
    <property type="component" value="Unassembled WGS sequence"/>
</dbReference>
<dbReference type="CDD" id="cd02440">
    <property type="entry name" value="AdoMet_MTases"/>
    <property type="match status" value="1"/>
</dbReference>
<proteinExistence type="predicted"/>
<dbReference type="EMBL" id="BAAALS010000023">
    <property type="protein sequence ID" value="GAA1766873.1"/>
    <property type="molecule type" value="Genomic_DNA"/>
</dbReference>
<keyword evidence="3" id="KW-0489">Methyltransferase</keyword>
<dbReference type="InterPro" id="IPR025714">
    <property type="entry name" value="Methyltranfer_dom"/>
</dbReference>
<dbReference type="PANTHER" id="PTHR45128">
    <property type="entry name" value="METHYLTRANSFERASE TYPE 11"/>
    <property type="match status" value="1"/>
</dbReference>
<dbReference type="InterPro" id="IPR048711">
    <property type="entry name" value="WHD_Rv2258c"/>
</dbReference>
<dbReference type="GO" id="GO:0008168">
    <property type="term" value="F:methyltransferase activity"/>
    <property type="evidence" value="ECO:0007669"/>
    <property type="project" value="UniProtKB-KW"/>
</dbReference>